<feature type="region of interest" description="Disordered" evidence="7">
    <location>
        <begin position="108"/>
        <end position="157"/>
    </location>
</feature>
<sequence>MGAKRFPKFTGRLASAKFLHPRPPSLPPPDIHKPLGSLQKTMSSDSEEQIVLAPPLAELSSLLDTKPEALATGDKEIQLAALQAAKFIFDSALQTESRSRAQLLELLSSISPAAAPQTRSQTAAANGKRKRDPSPPLSAPTYLGPRPQETPLSELSIEGMDEEQIWAQLELRAGNVCEILEYALETTGPTPESDEEDGQARKGKGLRIEEDGDVDMDGMDDMEDSEEDDDEEDDEEREVEDEEEDTDDGMEDEDLGEGVADLRDPSDDEPSSDIDLDKPSILSGGKRTIRIKPRRGGHPVLDDGFFDLAAFNAETEEAEARAVSKGRLGRDSDDEDEDAVDEEVDYFAPVDGVQAEEEMETQELYYKDFFEAPAKIPSKANKKDAKPALTGKVRFHEQVRVKNIKPKGKNLPLSSMFIEEDDEDEDDDDEEYDGEEDEDDSDEDDDDDESGDADGMEVDEEGFGGFDDEEDEDDDGEKDESSDQAEEEGGLQTRTTMDRFKDDLFADDDEQDESEQGLTAFQKRMAALKEEISSLESENVAKKHWTLMGEASSRSRPQNALLEEDLDFERVMKTVPVITEETVQGLEALIKSRIIDNRFDDVVRRREEDDKPFLPSRFFELQDTKSKQSLAEIYQDEYTAAQTGGIAGEDRDGKLKKEHDELEKIWDGICYKLDALSNAHFTPKAPKATISTVANVSAATLESALPTTKATSTMLAPEEVFAPSPSDLRARSELTPEEKRALHNKQKKAKRKNREKLDDAVDKYAKVKGVKKQKEVALKSVVKVGKGVTVIGKEGVATKKKKS</sequence>
<keyword evidence="4" id="KW-0539">Nucleus</keyword>
<organism evidence="8 9">
    <name type="scientific">Cristinia sonorae</name>
    <dbReference type="NCBI Taxonomy" id="1940300"/>
    <lineage>
        <taxon>Eukaryota</taxon>
        <taxon>Fungi</taxon>
        <taxon>Dikarya</taxon>
        <taxon>Basidiomycota</taxon>
        <taxon>Agaricomycotina</taxon>
        <taxon>Agaricomycetes</taxon>
        <taxon>Agaricomycetidae</taxon>
        <taxon>Agaricales</taxon>
        <taxon>Pleurotineae</taxon>
        <taxon>Stephanosporaceae</taxon>
        <taxon>Cristinia</taxon>
    </lineage>
</organism>
<evidence type="ECO:0000256" key="7">
    <source>
        <dbReference type="SAM" id="MobiDB-lite"/>
    </source>
</evidence>
<gene>
    <name evidence="8" type="ORF">BXZ70DRAFT_796776</name>
</gene>
<dbReference type="AlphaFoldDB" id="A0A8K0USX5"/>
<accession>A0A8K0USX5</accession>
<evidence type="ECO:0000256" key="5">
    <source>
        <dbReference type="ARBA" id="ARBA00023274"/>
    </source>
</evidence>
<dbReference type="EMBL" id="JAEVFJ010000009">
    <property type="protein sequence ID" value="KAH8102636.1"/>
    <property type="molecule type" value="Genomic_DNA"/>
</dbReference>
<evidence type="ECO:0000256" key="3">
    <source>
        <dbReference type="ARBA" id="ARBA00022552"/>
    </source>
</evidence>
<dbReference type="InterPro" id="IPR012173">
    <property type="entry name" value="Mpp10"/>
</dbReference>
<feature type="region of interest" description="Disordered" evidence="7">
    <location>
        <begin position="183"/>
        <end position="295"/>
    </location>
</feature>
<feature type="compositionally biased region" description="Acidic residues" evidence="7">
    <location>
        <begin position="418"/>
        <end position="489"/>
    </location>
</feature>
<protein>
    <submittedName>
        <fullName evidence="8">Mpp10 protein</fullName>
    </submittedName>
</protein>
<feature type="compositionally biased region" description="Basic residues" evidence="7">
    <location>
        <begin position="742"/>
        <end position="754"/>
    </location>
</feature>
<keyword evidence="9" id="KW-1185">Reference proteome</keyword>
<dbReference type="GO" id="GO:0006364">
    <property type="term" value="P:rRNA processing"/>
    <property type="evidence" value="ECO:0007669"/>
    <property type="project" value="UniProtKB-KW"/>
</dbReference>
<keyword evidence="2" id="KW-0690">Ribosome biogenesis</keyword>
<proteinExistence type="inferred from homology"/>
<dbReference type="GO" id="GO:0034457">
    <property type="term" value="C:Mpp10 complex"/>
    <property type="evidence" value="ECO:0007669"/>
    <property type="project" value="InterPro"/>
</dbReference>
<name>A0A8K0USX5_9AGAR</name>
<reference evidence="8" key="1">
    <citation type="journal article" date="2021" name="New Phytol.">
        <title>Evolutionary innovations through gain and loss of genes in the ectomycorrhizal Boletales.</title>
        <authorList>
            <person name="Wu G."/>
            <person name="Miyauchi S."/>
            <person name="Morin E."/>
            <person name="Kuo A."/>
            <person name="Drula E."/>
            <person name="Varga T."/>
            <person name="Kohler A."/>
            <person name="Feng B."/>
            <person name="Cao Y."/>
            <person name="Lipzen A."/>
            <person name="Daum C."/>
            <person name="Hundley H."/>
            <person name="Pangilinan J."/>
            <person name="Johnson J."/>
            <person name="Barry K."/>
            <person name="LaButti K."/>
            <person name="Ng V."/>
            <person name="Ahrendt S."/>
            <person name="Min B."/>
            <person name="Choi I.G."/>
            <person name="Park H."/>
            <person name="Plett J.M."/>
            <person name="Magnuson J."/>
            <person name="Spatafora J.W."/>
            <person name="Nagy L.G."/>
            <person name="Henrissat B."/>
            <person name="Grigoriev I.V."/>
            <person name="Yang Z.L."/>
            <person name="Xu J."/>
            <person name="Martin F.M."/>
        </authorList>
    </citation>
    <scope>NUCLEOTIDE SEQUENCE</scope>
    <source>
        <strain evidence="8">KKN 215</strain>
    </source>
</reference>
<comment type="subcellular location">
    <subcellularLocation>
        <location evidence="1">Nucleus</location>
        <location evidence="1">Nucleolus</location>
    </subcellularLocation>
</comment>
<feature type="compositionally biased region" description="Acidic residues" evidence="7">
    <location>
        <begin position="210"/>
        <end position="256"/>
    </location>
</feature>
<dbReference type="OrthoDB" id="445326at2759"/>
<evidence type="ECO:0000313" key="9">
    <source>
        <dbReference type="Proteomes" id="UP000813824"/>
    </source>
</evidence>
<keyword evidence="3" id="KW-0698">rRNA processing</keyword>
<evidence type="ECO:0000256" key="6">
    <source>
        <dbReference type="ARBA" id="ARBA00029455"/>
    </source>
</evidence>
<evidence type="ECO:0000256" key="2">
    <source>
        <dbReference type="ARBA" id="ARBA00022517"/>
    </source>
</evidence>
<dbReference type="PANTHER" id="PTHR17039:SF0">
    <property type="entry name" value="U3 SMALL NUCLEOLAR RIBONUCLEOPROTEIN PROTEIN MPP10"/>
    <property type="match status" value="1"/>
</dbReference>
<comment type="similarity">
    <text evidence="6">Belongs to the MPP10 family.</text>
</comment>
<dbReference type="PANTHER" id="PTHR17039">
    <property type="entry name" value="U3 SMALL NUCLEOLAR RIBONUCLEOPROTEIN PROTEIN MPP10"/>
    <property type="match status" value="1"/>
</dbReference>
<feature type="compositionally biased region" description="Basic and acidic residues" evidence="7">
    <location>
        <begin position="728"/>
        <end position="741"/>
    </location>
</feature>
<evidence type="ECO:0000256" key="1">
    <source>
        <dbReference type="ARBA" id="ARBA00004604"/>
    </source>
</evidence>
<evidence type="ECO:0000256" key="4">
    <source>
        <dbReference type="ARBA" id="ARBA00023242"/>
    </source>
</evidence>
<keyword evidence="5" id="KW-0687">Ribonucleoprotein</keyword>
<feature type="compositionally biased region" description="Acidic residues" evidence="7">
    <location>
        <begin position="505"/>
        <end position="515"/>
    </location>
</feature>
<dbReference type="GO" id="GO:0005732">
    <property type="term" value="C:sno(s)RNA-containing ribonucleoprotein complex"/>
    <property type="evidence" value="ECO:0007669"/>
    <property type="project" value="InterPro"/>
</dbReference>
<dbReference type="Pfam" id="PF04006">
    <property type="entry name" value="Mpp10"/>
    <property type="match status" value="1"/>
</dbReference>
<evidence type="ECO:0000313" key="8">
    <source>
        <dbReference type="EMBL" id="KAH8102636.1"/>
    </source>
</evidence>
<feature type="region of interest" description="Disordered" evidence="7">
    <location>
        <begin position="723"/>
        <end position="758"/>
    </location>
</feature>
<feature type="region of interest" description="Disordered" evidence="7">
    <location>
        <begin position="376"/>
        <end position="519"/>
    </location>
</feature>
<dbReference type="PIRSF" id="PIRSF017300">
    <property type="entry name" value="snoRNP_Mpp10"/>
    <property type="match status" value="1"/>
</dbReference>
<dbReference type="GO" id="GO:0032040">
    <property type="term" value="C:small-subunit processome"/>
    <property type="evidence" value="ECO:0007669"/>
    <property type="project" value="TreeGrafter"/>
</dbReference>
<dbReference type="Proteomes" id="UP000813824">
    <property type="component" value="Unassembled WGS sequence"/>
</dbReference>
<comment type="caution">
    <text evidence="8">The sequence shown here is derived from an EMBL/GenBank/DDBJ whole genome shotgun (WGS) entry which is preliminary data.</text>
</comment>
<feature type="region of interest" description="Disordered" evidence="7">
    <location>
        <begin position="18"/>
        <end position="49"/>
    </location>
</feature>